<evidence type="ECO:0000256" key="1">
    <source>
        <dbReference type="ARBA" id="ARBA00022679"/>
    </source>
</evidence>
<evidence type="ECO:0000256" key="4">
    <source>
        <dbReference type="ARBA" id="ARBA00022840"/>
    </source>
</evidence>
<evidence type="ECO:0000256" key="2">
    <source>
        <dbReference type="ARBA" id="ARBA00022741"/>
    </source>
</evidence>
<keyword evidence="2 5" id="KW-0547">Nucleotide-binding</keyword>
<dbReference type="GO" id="GO:0004674">
    <property type="term" value="F:protein serine/threonine kinase activity"/>
    <property type="evidence" value="ECO:0007669"/>
    <property type="project" value="UniProtKB-KW"/>
</dbReference>
<dbReference type="PANTHER" id="PTHR48011">
    <property type="entry name" value="CCR4-NOT TRANSCRIPTIONAL COMPLEX SUBUNIT CAF120-RELATED"/>
    <property type="match status" value="1"/>
</dbReference>
<dbReference type="InterPro" id="IPR017441">
    <property type="entry name" value="Protein_kinase_ATP_BS"/>
</dbReference>
<evidence type="ECO:0000256" key="3">
    <source>
        <dbReference type="ARBA" id="ARBA00022777"/>
    </source>
</evidence>
<dbReference type="InterPro" id="IPR011009">
    <property type="entry name" value="Kinase-like_dom_sf"/>
</dbReference>
<dbReference type="Pfam" id="PF00069">
    <property type="entry name" value="Pkinase"/>
    <property type="match status" value="1"/>
</dbReference>
<dbReference type="OrthoDB" id="275301at2759"/>
<sequence>MEWTRGRTIGRGSTATVSLAVPASSGEPFAVKSTELSHSMFLQQEQHLLSKLRSPYIVKYIGFDISYENNKQMYNLCMEYVHGGTLYDVIQRHGGQLDEPTIRLYTRHILQGLDYLHTNRLVHCDIKSQNVLVNEDGAKIADFGCARIVEEETADIKRGRAVSAFSGTPAFMAPEVARGEEQGFPADVWAVGCTIVEMATGSNPWAELDDPVSALYRIGFSGDVPECPRWLSQEGRDFLSKCFRTDPKERCTIKELLDHPFLEELELSLVEVKEFTMSSPSCVLDQDYWDSMDDALESPQDLTIQGCLDSPAERIKRLIECGFSSVSNVPTWTWEEDWVTVRSGDFEETGSDVILANELPSGATELLLSDLIDYDDQELARSILDQDLPSQFNREDVSGSSISSDVRSSRLDDLPLDYYNNGDLNTVGVDDFVPNLSILCNAISLLVFVTISISSIPKLVIVSLIVGKQFAIIS</sequence>
<dbReference type="SUPFAM" id="SSF56112">
    <property type="entry name" value="Protein kinase-like (PK-like)"/>
    <property type="match status" value="1"/>
</dbReference>
<dbReference type="SMART" id="SM00220">
    <property type="entry name" value="S_TKc"/>
    <property type="match status" value="1"/>
</dbReference>
<dbReference type="AlphaFoldDB" id="A0A9Q0G8J7"/>
<organism evidence="9 10">
    <name type="scientific">Turnera subulata</name>
    <dbReference type="NCBI Taxonomy" id="218843"/>
    <lineage>
        <taxon>Eukaryota</taxon>
        <taxon>Viridiplantae</taxon>
        <taxon>Streptophyta</taxon>
        <taxon>Embryophyta</taxon>
        <taxon>Tracheophyta</taxon>
        <taxon>Spermatophyta</taxon>
        <taxon>Magnoliopsida</taxon>
        <taxon>eudicotyledons</taxon>
        <taxon>Gunneridae</taxon>
        <taxon>Pentapetalae</taxon>
        <taxon>rosids</taxon>
        <taxon>fabids</taxon>
        <taxon>Malpighiales</taxon>
        <taxon>Passifloraceae</taxon>
        <taxon>Turnera</taxon>
    </lineage>
</organism>
<dbReference type="EMBL" id="JAKUCV010001966">
    <property type="protein sequence ID" value="KAJ4844400.1"/>
    <property type="molecule type" value="Genomic_DNA"/>
</dbReference>
<proteinExistence type="inferred from homology"/>
<dbReference type="InterPro" id="IPR008271">
    <property type="entry name" value="Ser/Thr_kinase_AS"/>
</dbReference>
<gene>
    <name evidence="9" type="ORF">Tsubulata_002366</name>
</gene>
<feature type="binding site" evidence="5">
    <location>
        <position position="32"/>
    </location>
    <ligand>
        <name>ATP</name>
        <dbReference type="ChEBI" id="CHEBI:30616"/>
    </ligand>
</feature>
<evidence type="ECO:0000259" key="8">
    <source>
        <dbReference type="PROSITE" id="PS50011"/>
    </source>
</evidence>
<keyword evidence="7" id="KW-1133">Transmembrane helix</keyword>
<keyword evidence="3" id="KW-0418">Kinase</keyword>
<dbReference type="PROSITE" id="PS50011">
    <property type="entry name" value="PROTEIN_KINASE_DOM"/>
    <property type="match status" value="1"/>
</dbReference>
<dbReference type="CDD" id="cd06606">
    <property type="entry name" value="STKc_MAPKKK"/>
    <property type="match status" value="1"/>
</dbReference>
<evidence type="ECO:0000313" key="9">
    <source>
        <dbReference type="EMBL" id="KAJ4844400.1"/>
    </source>
</evidence>
<comment type="similarity">
    <text evidence="6">Belongs to the protein kinase superfamily.</text>
</comment>
<feature type="domain" description="Protein kinase" evidence="8">
    <location>
        <begin position="3"/>
        <end position="262"/>
    </location>
</feature>
<evidence type="ECO:0000313" key="10">
    <source>
        <dbReference type="Proteomes" id="UP001141552"/>
    </source>
</evidence>
<evidence type="ECO:0000256" key="6">
    <source>
        <dbReference type="RuleBase" id="RU000304"/>
    </source>
</evidence>
<dbReference type="PROSITE" id="PS00108">
    <property type="entry name" value="PROTEIN_KINASE_ST"/>
    <property type="match status" value="1"/>
</dbReference>
<protein>
    <recommendedName>
        <fullName evidence="8">Protein kinase domain-containing protein</fullName>
    </recommendedName>
</protein>
<dbReference type="Proteomes" id="UP001141552">
    <property type="component" value="Unassembled WGS sequence"/>
</dbReference>
<evidence type="ECO:0000256" key="5">
    <source>
        <dbReference type="PROSITE-ProRule" id="PRU10141"/>
    </source>
</evidence>
<feature type="transmembrane region" description="Helical" evidence="7">
    <location>
        <begin position="442"/>
        <end position="466"/>
    </location>
</feature>
<dbReference type="GO" id="GO:0007165">
    <property type="term" value="P:signal transduction"/>
    <property type="evidence" value="ECO:0007669"/>
    <property type="project" value="TreeGrafter"/>
</dbReference>
<reference evidence="9" key="1">
    <citation type="submission" date="2022-02" db="EMBL/GenBank/DDBJ databases">
        <authorList>
            <person name="Henning P.M."/>
            <person name="McCubbin A.G."/>
            <person name="Shore J.S."/>
        </authorList>
    </citation>
    <scope>NUCLEOTIDE SEQUENCE</scope>
    <source>
        <strain evidence="9">F60SS</strain>
        <tissue evidence="9">Leaves</tissue>
    </source>
</reference>
<dbReference type="PROSITE" id="PS00107">
    <property type="entry name" value="PROTEIN_KINASE_ATP"/>
    <property type="match status" value="1"/>
</dbReference>
<dbReference type="InterPro" id="IPR000719">
    <property type="entry name" value="Prot_kinase_dom"/>
</dbReference>
<reference evidence="9" key="2">
    <citation type="journal article" date="2023" name="Plants (Basel)">
        <title>Annotation of the Turnera subulata (Passifloraceae) Draft Genome Reveals the S-Locus Evolved after the Divergence of Turneroideae from Passifloroideae in a Stepwise Manner.</title>
        <authorList>
            <person name="Henning P.M."/>
            <person name="Roalson E.H."/>
            <person name="Mir W."/>
            <person name="McCubbin A.G."/>
            <person name="Shore J.S."/>
        </authorList>
    </citation>
    <scope>NUCLEOTIDE SEQUENCE</scope>
    <source>
        <strain evidence="9">F60SS</strain>
    </source>
</reference>
<dbReference type="Gene3D" id="1.10.510.10">
    <property type="entry name" value="Transferase(Phosphotransferase) domain 1"/>
    <property type="match status" value="1"/>
</dbReference>
<keyword evidence="7" id="KW-0812">Transmembrane</keyword>
<keyword evidence="4 5" id="KW-0067">ATP-binding</keyword>
<dbReference type="InterPro" id="IPR052751">
    <property type="entry name" value="Plant_MAPKKK"/>
</dbReference>
<dbReference type="PANTHER" id="PTHR48011:SF76">
    <property type="entry name" value="MITOGEN-ACTIVATED PROTEIN KINASE KINASE KINASE 15"/>
    <property type="match status" value="1"/>
</dbReference>
<keyword evidence="10" id="KW-1185">Reference proteome</keyword>
<name>A0A9Q0G8J7_9ROSI</name>
<dbReference type="GO" id="GO:0005524">
    <property type="term" value="F:ATP binding"/>
    <property type="evidence" value="ECO:0007669"/>
    <property type="project" value="UniProtKB-UniRule"/>
</dbReference>
<comment type="caution">
    <text evidence="9">The sequence shown here is derived from an EMBL/GenBank/DDBJ whole genome shotgun (WGS) entry which is preliminary data.</text>
</comment>
<evidence type="ECO:0000256" key="7">
    <source>
        <dbReference type="SAM" id="Phobius"/>
    </source>
</evidence>
<keyword evidence="6" id="KW-0723">Serine/threonine-protein kinase</keyword>
<accession>A0A9Q0G8J7</accession>
<keyword evidence="1" id="KW-0808">Transferase</keyword>
<keyword evidence="7" id="KW-0472">Membrane</keyword>